<dbReference type="RefSeq" id="WP_316911382.1">
    <property type="nucleotide sequence ID" value="NZ_JAPTGD010000002.1"/>
</dbReference>
<dbReference type="Pfam" id="PF01943">
    <property type="entry name" value="Polysacc_synt"/>
    <property type="match status" value="1"/>
</dbReference>
<feature type="transmembrane region" description="Helical" evidence="6">
    <location>
        <begin position="80"/>
        <end position="106"/>
    </location>
</feature>
<dbReference type="Proteomes" id="UP001269400">
    <property type="component" value="Unassembled WGS sequence"/>
</dbReference>
<dbReference type="CDD" id="cd13124">
    <property type="entry name" value="MATE_SpoVB_like"/>
    <property type="match status" value="1"/>
</dbReference>
<keyword evidence="3 6" id="KW-0812">Transmembrane</keyword>
<feature type="transmembrane region" description="Helical" evidence="6">
    <location>
        <begin position="193"/>
        <end position="216"/>
    </location>
</feature>
<proteinExistence type="predicted"/>
<dbReference type="EMBL" id="JAPTGD010000002">
    <property type="protein sequence ID" value="MDU9694170.1"/>
    <property type="molecule type" value="Genomic_DNA"/>
</dbReference>
<keyword evidence="2" id="KW-1003">Cell membrane</keyword>
<dbReference type="InterPro" id="IPR002797">
    <property type="entry name" value="Polysacc_synth"/>
</dbReference>
<name>A0AAX6NET4_PRIAR</name>
<feature type="transmembrane region" description="Helical" evidence="6">
    <location>
        <begin position="489"/>
        <end position="508"/>
    </location>
</feature>
<evidence type="ECO:0000256" key="6">
    <source>
        <dbReference type="SAM" id="Phobius"/>
    </source>
</evidence>
<feature type="transmembrane region" description="Helical" evidence="6">
    <location>
        <begin position="46"/>
        <end position="68"/>
    </location>
</feature>
<gene>
    <name evidence="7" type="ORF">O0Q50_23580</name>
</gene>
<evidence type="ECO:0000256" key="4">
    <source>
        <dbReference type="ARBA" id="ARBA00022989"/>
    </source>
</evidence>
<evidence type="ECO:0000313" key="8">
    <source>
        <dbReference type="Proteomes" id="UP001269400"/>
    </source>
</evidence>
<evidence type="ECO:0000313" key="7">
    <source>
        <dbReference type="EMBL" id="MDU9694170.1"/>
    </source>
</evidence>
<feature type="transmembrane region" description="Helical" evidence="6">
    <location>
        <begin position="368"/>
        <end position="389"/>
    </location>
</feature>
<feature type="transmembrane region" description="Helical" evidence="6">
    <location>
        <begin position="126"/>
        <end position="147"/>
    </location>
</feature>
<feature type="transmembrane region" description="Helical" evidence="6">
    <location>
        <begin position="12"/>
        <end position="34"/>
    </location>
</feature>
<reference evidence="7" key="1">
    <citation type="journal article" date="2022" name="J Environ Chem Eng">
        <title>Biodegradation of petroleum oil using a constructed nonpathogenic and heavy metal-tolerant bacterial consortium isolated from marine sponges.</title>
        <authorList>
            <person name="Dechsakulwatana C."/>
            <person name="Rungsihiranrut A."/>
            <person name="Muangchinda C."/>
            <person name="Ningthoujam R."/>
            <person name="Klankeo P."/>
            <person name="Pinyakong O."/>
        </authorList>
    </citation>
    <scope>NUCLEOTIDE SEQUENCE</scope>
    <source>
        <strain evidence="7">TL01-2</strain>
    </source>
</reference>
<sequence length="532" mass="58496">MSNSFLRGTFMLTIASFIVKIFGFIYVIPFVAMVGEEKYILFEYAYKPYIILLSIATLGIPSAVSKFVSKYREKGEFHIIRALMTSGSIAVTLMGITSFLVLYLGADTVASWLVDPSDKTGNSVQDVAYVIRMVSYALVIVPLLAMTRGFIQGYQEMGPTAISQIIEQIVRIAIILLGTYIIVVVLHGSPVKAVGLATFTAFISAVAALIVIFWYLRKKDFGIKGAKGKVSYKKLYKELVMYAIPFVFVGLAIPLFQSIDTFMINNVLMNKGYNLGQAELINTLVALIQKIIVIPVALATAFSVSLVAYVTKAHQGNRVDEIRNHINQSFKVMMIFVLPSTAGMLILSRPIYGSVFGTGYLEQGGTLMAWYAASALFYSMFSITSAVLQGLDQQKWVVYSLLIGLVVKVISNYPLILIFDGEGTAISTYVGFGAAIIIQMALIQKVGKYKWSENYVALKNVIKQTLVMAIALIPLGATSYFFTSYISQAIILFVGLIVAGIIYCVLAYKNKTLFEVVSKNKIDGLLKKLKSA</sequence>
<dbReference type="PANTHER" id="PTHR30250:SF21">
    <property type="entry name" value="LIPID II FLIPPASE MURJ"/>
    <property type="match status" value="1"/>
</dbReference>
<keyword evidence="4 6" id="KW-1133">Transmembrane helix</keyword>
<feature type="transmembrane region" description="Helical" evidence="6">
    <location>
        <begin position="425"/>
        <end position="444"/>
    </location>
</feature>
<comment type="subcellular location">
    <subcellularLocation>
        <location evidence="1">Cell membrane</location>
        <topology evidence="1">Multi-pass membrane protein</topology>
    </subcellularLocation>
</comment>
<evidence type="ECO:0000256" key="1">
    <source>
        <dbReference type="ARBA" id="ARBA00004651"/>
    </source>
</evidence>
<dbReference type="AlphaFoldDB" id="A0AAX6NET4"/>
<feature type="transmembrane region" description="Helical" evidence="6">
    <location>
        <begin position="465"/>
        <end position="483"/>
    </location>
</feature>
<evidence type="ECO:0000256" key="3">
    <source>
        <dbReference type="ARBA" id="ARBA00022692"/>
    </source>
</evidence>
<feature type="transmembrane region" description="Helical" evidence="6">
    <location>
        <begin position="239"/>
        <end position="264"/>
    </location>
</feature>
<feature type="transmembrane region" description="Helical" evidence="6">
    <location>
        <begin position="330"/>
        <end position="348"/>
    </location>
</feature>
<dbReference type="PANTHER" id="PTHR30250">
    <property type="entry name" value="PST FAMILY PREDICTED COLANIC ACID TRANSPORTER"/>
    <property type="match status" value="1"/>
</dbReference>
<dbReference type="InterPro" id="IPR050833">
    <property type="entry name" value="Poly_Biosynth_Transport"/>
</dbReference>
<keyword evidence="5 6" id="KW-0472">Membrane</keyword>
<dbReference type="GO" id="GO:0005886">
    <property type="term" value="C:plasma membrane"/>
    <property type="evidence" value="ECO:0007669"/>
    <property type="project" value="UniProtKB-SubCell"/>
</dbReference>
<dbReference type="PIRSF" id="PIRSF038958">
    <property type="entry name" value="PG_synth_SpoVB"/>
    <property type="match status" value="1"/>
</dbReference>
<feature type="transmembrane region" description="Helical" evidence="6">
    <location>
        <begin position="396"/>
        <end position="419"/>
    </location>
</feature>
<feature type="transmembrane region" description="Helical" evidence="6">
    <location>
        <begin position="168"/>
        <end position="187"/>
    </location>
</feature>
<dbReference type="InterPro" id="IPR024923">
    <property type="entry name" value="PG_synth_SpoVB"/>
</dbReference>
<evidence type="ECO:0000256" key="2">
    <source>
        <dbReference type="ARBA" id="ARBA00022475"/>
    </source>
</evidence>
<protein>
    <submittedName>
        <fullName evidence="7">Polysaccharide biosynthesis protein</fullName>
    </submittedName>
</protein>
<organism evidence="7 8">
    <name type="scientific">Priestia aryabhattai</name>
    <name type="common">Bacillus aryabhattai</name>
    <dbReference type="NCBI Taxonomy" id="412384"/>
    <lineage>
        <taxon>Bacteria</taxon>
        <taxon>Bacillati</taxon>
        <taxon>Bacillota</taxon>
        <taxon>Bacilli</taxon>
        <taxon>Bacillales</taxon>
        <taxon>Bacillaceae</taxon>
        <taxon>Priestia</taxon>
    </lineage>
</organism>
<accession>A0AAX6NET4</accession>
<reference evidence="7" key="2">
    <citation type="submission" date="2022-12" db="EMBL/GenBank/DDBJ databases">
        <authorList>
            <person name="Dechsakulwatana C."/>
            <person name="Rungsihiranrut A."/>
            <person name="Muangchinda C."/>
            <person name="Ningthoujam R."/>
            <person name="Klankeo P."/>
            <person name="Pinyakong O."/>
        </authorList>
    </citation>
    <scope>NUCLEOTIDE SEQUENCE</scope>
    <source>
        <strain evidence="7">TL01-2</strain>
    </source>
</reference>
<comment type="caution">
    <text evidence="7">The sequence shown here is derived from an EMBL/GenBank/DDBJ whole genome shotgun (WGS) entry which is preliminary data.</text>
</comment>
<feature type="transmembrane region" description="Helical" evidence="6">
    <location>
        <begin position="284"/>
        <end position="309"/>
    </location>
</feature>
<evidence type="ECO:0000256" key="5">
    <source>
        <dbReference type="ARBA" id="ARBA00023136"/>
    </source>
</evidence>